<name>A0AAJ5VTV0_9HYPH</name>
<gene>
    <name evidence="1" type="ORF">P0Y65_21330</name>
</gene>
<dbReference type="AlphaFoldDB" id="A0AAJ5VTV0"/>
<accession>A0AAJ5VTV0</accession>
<sequence length="168" mass="18498">MADADLQSDCSRCVGLCCIALAFSRPDGFGHDKMAGEPCYHLDAAFRCSIHERREDLGYDGCEAFDCLGAGQRATAVFATQNWRRDPAINRQLHARFSLLTKLQEMRQALIEADDLELTPSLDASRQTLLGRIVTLADGHENNIDRAADDVLAEANGFLRQLANVGSR</sequence>
<dbReference type="Proteomes" id="UP001217476">
    <property type="component" value="Chromosome"/>
</dbReference>
<evidence type="ECO:0008006" key="3">
    <source>
        <dbReference type="Google" id="ProtNLM"/>
    </source>
</evidence>
<organism evidence="1 2">
    <name type="scientific">Candidatus Devosia phytovorans</name>
    <dbReference type="NCBI Taxonomy" id="3121372"/>
    <lineage>
        <taxon>Bacteria</taxon>
        <taxon>Pseudomonadati</taxon>
        <taxon>Pseudomonadota</taxon>
        <taxon>Alphaproteobacteria</taxon>
        <taxon>Hyphomicrobiales</taxon>
        <taxon>Devosiaceae</taxon>
        <taxon>Devosia</taxon>
    </lineage>
</organism>
<reference evidence="1" key="1">
    <citation type="submission" date="2023-03" db="EMBL/GenBank/DDBJ databases">
        <title>Andean soil-derived lignocellulolytic bacterial consortium as a source of novel taxa and putative plastic-active enzymes.</title>
        <authorList>
            <person name="Diaz-Garcia L."/>
            <person name="Chuvochina M."/>
            <person name="Feuerriegel G."/>
            <person name="Bunk B."/>
            <person name="Sproer C."/>
            <person name="Streit W.R."/>
            <person name="Rodriguez L.M."/>
            <person name="Overmann J."/>
            <person name="Jimenez D.J."/>
        </authorList>
    </citation>
    <scope>NUCLEOTIDE SEQUENCE</scope>
    <source>
        <strain evidence="1">MAG 4196</strain>
    </source>
</reference>
<protein>
    <recommendedName>
        <fullName evidence="3">Pentapeptide repeat-containing protein</fullName>
    </recommendedName>
</protein>
<evidence type="ECO:0000313" key="2">
    <source>
        <dbReference type="Proteomes" id="UP001217476"/>
    </source>
</evidence>
<evidence type="ECO:0000313" key="1">
    <source>
        <dbReference type="EMBL" id="WEK04679.1"/>
    </source>
</evidence>
<proteinExistence type="predicted"/>
<dbReference type="EMBL" id="CP119312">
    <property type="protein sequence ID" value="WEK04679.1"/>
    <property type="molecule type" value="Genomic_DNA"/>
</dbReference>